<evidence type="ECO:0000256" key="4">
    <source>
        <dbReference type="ARBA" id="ARBA00009439"/>
    </source>
</evidence>
<evidence type="ECO:0000256" key="3">
    <source>
        <dbReference type="ARBA" id="ARBA00004286"/>
    </source>
</evidence>
<dbReference type="GO" id="GO:0016887">
    <property type="term" value="F:ATP hydrolysis activity"/>
    <property type="evidence" value="ECO:0007669"/>
    <property type="project" value="InterPro"/>
</dbReference>
<dbReference type="GO" id="GO:0046872">
    <property type="term" value="F:metal ion binding"/>
    <property type="evidence" value="ECO:0007669"/>
    <property type="project" value="UniProtKB-KW"/>
</dbReference>
<dbReference type="EMBL" id="KN833696">
    <property type="protein sequence ID" value="KIK27454.1"/>
    <property type="molecule type" value="Genomic_DNA"/>
</dbReference>
<dbReference type="HOGENOM" id="CLU_234167_0_0_1"/>
<dbReference type="STRING" id="765257.A0A0C9ZNE9"/>
<keyword evidence="9" id="KW-0378">Hydrolase</keyword>
<evidence type="ECO:0000256" key="5">
    <source>
        <dbReference type="ARBA" id="ARBA00017893"/>
    </source>
</evidence>
<dbReference type="PANTHER" id="PTHR18867">
    <property type="entry name" value="RAD50"/>
    <property type="match status" value="1"/>
</dbReference>
<keyword evidence="17" id="KW-1133">Transmembrane helix</keyword>
<dbReference type="GO" id="GO:0030870">
    <property type="term" value="C:Mre11 complex"/>
    <property type="evidence" value="ECO:0007669"/>
    <property type="project" value="InterPro"/>
</dbReference>
<feature type="coiled-coil region" evidence="15">
    <location>
        <begin position="772"/>
        <end position="943"/>
    </location>
</feature>
<evidence type="ECO:0000256" key="9">
    <source>
        <dbReference type="ARBA" id="ARBA00022801"/>
    </source>
</evidence>
<dbReference type="InterPro" id="IPR038729">
    <property type="entry name" value="Rad50/SbcC_AAA"/>
</dbReference>
<feature type="coiled-coil region" evidence="15">
    <location>
        <begin position="1082"/>
        <end position="1143"/>
    </location>
</feature>
<dbReference type="Pfam" id="PF13304">
    <property type="entry name" value="AAA_21"/>
    <property type="match status" value="1"/>
</dbReference>
<proteinExistence type="inferred from homology"/>
<evidence type="ECO:0000256" key="6">
    <source>
        <dbReference type="ARBA" id="ARBA00022454"/>
    </source>
</evidence>
<dbReference type="GO" id="GO:0000794">
    <property type="term" value="C:condensed nuclear chromosome"/>
    <property type="evidence" value="ECO:0007669"/>
    <property type="project" value="TreeGrafter"/>
</dbReference>
<keyword evidence="7" id="KW-0479">Metal-binding</keyword>
<evidence type="ECO:0000313" key="20">
    <source>
        <dbReference type="EMBL" id="KIK27454.1"/>
    </source>
</evidence>
<dbReference type="GO" id="GO:0051880">
    <property type="term" value="F:G-quadruplex DNA binding"/>
    <property type="evidence" value="ECO:0007669"/>
    <property type="project" value="TreeGrafter"/>
</dbReference>
<keyword evidence="8" id="KW-0227">DNA damage</keyword>
<feature type="region of interest" description="Disordered" evidence="16">
    <location>
        <begin position="1758"/>
        <end position="1800"/>
    </location>
</feature>
<evidence type="ECO:0000256" key="14">
    <source>
        <dbReference type="ARBA" id="ARBA00049360"/>
    </source>
</evidence>
<feature type="domain" description="Rad50/SbcC-type AAA" evidence="19">
    <location>
        <begin position="6"/>
        <end position="219"/>
    </location>
</feature>
<accession>A0A0C9ZNE9</accession>
<evidence type="ECO:0000256" key="2">
    <source>
        <dbReference type="ARBA" id="ARBA00004123"/>
    </source>
</evidence>
<dbReference type="GO" id="GO:0070192">
    <property type="term" value="P:chromosome organization involved in meiotic cell cycle"/>
    <property type="evidence" value="ECO:0007669"/>
    <property type="project" value="TreeGrafter"/>
</dbReference>
<dbReference type="Pfam" id="PF13476">
    <property type="entry name" value="AAA_23"/>
    <property type="match status" value="1"/>
</dbReference>
<feature type="domain" description="ATPase AAA-type core" evidence="18">
    <location>
        <begin position="1019"/>
        <end position="1271"/>
    </location>
</feature>
<keyword evidence="13" id="KW-0539">Nucleus</keyword>
<feature type="compositionally biased region" description="Low complexity" evidence="16">
    <location>
        <begin position="1902"/>
        <end position="1917"/>
    </location>
</feature>
<evidence type="ECO:0000259" key="18">
    <source>
        <dbReference type="Pfam" id="PF13304"/>
    </source>
</evidence>
<comment type="similarity">
    <text evidence="4">Belongs to the SMC family. RAD50 subfamily.</text>
</comment>
<keyword evidence="21" id="KW-1185">Reference proteome</keyword>
<evidence type="ECO:0000256" key="17">
    <source>
        <dbReference type="SAM" id="Phobius"/>
    </source>
</evidence>
<evidence type="ECO:0000256" key="12">
    <source>
        <dbReference type="ARBA" id="ARBA00023204"/>
    </source>
</evidence>
<feature type="compositionally biased region" description="Polar residues" evidence="16">
    <location>
        <begin position="604"/>
        <end position="613"/>
    </location>
</feature>
<feature type="compositionally biased region" description="Low complexity" evidence="16">
    <location>
        <begin position="1668"/>
        <end position="1687"/>
    </location>
</feature>
<dbReference type="GO" id="GO:0003691">
    <property type="term" value="F:double-stranded telomeric DNA binding"/>
    <property type="evidence" value="ECO:0007669"/>
    <property type="project" value="TreeGrafter"/>
</dbReference>
<evidence type="ECO:0000259" key="19">
    <source>
        <dbReference type="Pfam" id="PF13476"/>
    </source>
</evidence>
<feature type="transmembrane region" description="Helical" evidence="17">
    <location>
        <begin position="1572"/>
        <end position="1593"/>
    </location>
</feature>
<evidence type="ECO:0000313" key="21">
    <source>
        <dbReference type="Proteomes" id="UP000054018"/>
    </source>
</evidence>
<comment type="catalytic activity">
    <reaction evidence="14">
        <text>ATP + H2O = ADP + phosphate + H(+)</text>
        <dbReference type="Rhea" id="RHEA:13065"/>
        <dbReference type="ChEBI" id="CHEBI:15377"/>
        <dbReference type="ChEBI" id="CHEBI:15378"/>
        <dbReference type="ChEBI" id="CHEBI:30616"/>
        <dbReference type="ChEBI" id="CHEBI:43474"/>
        <dbReference type="ChEBI" id="CHEBI:456216"/>
    </reaction>
</comment>
<protein>
    <recommendedName>
        <fullName evidence="5">DNA repair protein RAD50</fullName>
    </recommendedName>
</protein>
<feature type="compositionally biased region" description="Basic and acidic residues" evidence="16">
    <location>
        <begin position="581"/>
        <end position="592"/>
    </location>
</feature>
<dbReference type="GO" id="GO:0005524">
    <property type="term" value="F:ATP binding"/>
    <property type="evidence" value="ECO:0007669"/>
    <property type="project" value="InterPro"/>
</dbReference>
<dbReference type="SUPFAM" id="SSF52540">
    <property type="entry name" value="P-loop containing nucleoside triphosphate hydrolases"/>
    <property type="match status" value="2"/>
</dbReference>
<dbReference type="InterPro" id="IPR003959">
    <property type="entry name" value="ATPase_AAA_core"/>
</dbReference>
<keyword evidence="17" id="KW-0472">Membrane</keyword>
<keyword evidence="12" id="KW-0234">DNA repair</keyword>
<evidence type="ECO:0000256" key="1">
    <source>
        <dbReference type="ARBA" id="ARBA00001947"/>
    </source>
</evidence>
<dbReference type="GO" id="GO:0043047">
    <property type="term" value="F:single-stranded telomeric DNA binding"/>
    <property type="evidence" value="ECO:0007669"/>
    <property type="project" value="TreeGrafter"/>
</dbReference>
<keyword evidence="11 15" id="KW-0175">Coiled coil</keyword>
<keyword evidence="17" id="KW-0812">Transmembrane</keyword>
<evidence type="ECO:0000256" key="10">
    <source>
        <dbReference type="ARBA" id="ARBA00022833"/>
    </source>
</evidence>
<dbReference type="PANTHER" id="PTHR18867:SF12">
    <property type="entry name" value="DNA REPAIR PROTEIN RAD50"/>
    <property type="match status" value="1"/>
</dbReference>
<keyword evidence="6" id="KW-0158">Chromosome</keyword>
<dbReference type="FunFam" id="3.40.50.300:FF:001195">
    <property type="entry name" value="DNA repair protein rad50"/>
    <property type="match status" value="1"/>
</dbReference>
<name>A0A0C9ZNE9_9AGAM</name>
<dbReference type="InterPro" id="IPR027417">
    <property type="entry name" value="P-loop_NTPase"/>
</dbReference>
<feature type="region of interest" description="Disordered" evidence="16">
    <location>
        <begin position="1653"/>
        <end position="1690"/>
    </location>
</feature>
<comment type="cofactor">
    <cofactor evidence="1">
        <name>Zn(2+)</name>
        <dbReference type="ChEBI" id="CHEBI:29105"/>
    </cofactor>
</comment>
<dbReference type="GO" id="GO:0000722">
    <property type="term" value="P:telomere maintenance via recombination"/>
    <property type="evidence" value="ECO:0007669"/>
    <property type="project" value="TreeGrafter"/>
</dbReference>
<evidence type="ECO:0000256" key="13">
    <source>
        <dbReference type="ARBA" id="ARBA00023242"/>
    </source>
</evidence>
<sequence length="1987" mass="223360">MSSLNKLAIRGIRSFDDKQISVIEFFSPVTVIVGHNGSGKTTVIECLKYATTGDQPPNTRGGAFVHDPKMANEKEVKAQVKLRFHAANGNRMLVVRNLSVTAKKTGLTMKTLESILALADSNIEKGGKRGAISTKCAEIDTEIPHLLGVSKSVLENVIFCHQEDSYWPLAEPSILKKKFDDIFEATRYTKALDSIKALRKDRMADLKAEKERLESLAKEKAHADKLRVRTTDLNSSITSKQDQYDETKRQYEQLVKNNARFYESATKFREMYVKVENLQQKKEHYQQELADARETVREMEGSDDELQNRLHNFDENIAQLKQKRSRREEERQDLEGGLTKARKTHVELVNEQGELAAEAKAHERRIAEREELIRDISDKQNIKGYSHSPLEREKVNEFISRLGDLQRRQHADYKKLQAEVRAKNDEFNRQSRQLHTEVESLKLQRGNAQDQIKERQASIARTESSLVTMQGLAPELRTLRGDIEEKKLRLEKIKGEIKSANFDERLSERAVKARTMEDKRDSLNTELRSLSLQADARARLDLKRGEMKSKKSEVRNILETSNPKFRKLVGADVRAETMERELDRLSREKDQELSEAETELSSANKTLQSSETTLSQAKAQLRNKHKEIKELDRRIKEATDLNFSGMPLLDAIKEAEREVAEKKEKASLSAGMTRVYENLLNIGRVRKRCATCDRHMDPKEMAVFEKFLQEQIRRTKGAPEIDKDTESSSVEAWESELESLRKALPHQASKDRILGLEIPALEKEIKATEVEIQPLSETAEKAAQNVEQVKKEIRDITVLKQQAATVSRNLSDIERLTTETANLEEELSATGSVKTADDVQVELDNLSSEIRTNERERQAIMAERDRLNSSLRTCESELHAMEKKENTLSNQIREKDLMEERVDAMTKEIANLNARLRELDVKLAEAQAPIGRLEQEYQQVQNDLNIRVAEVQRSSQELNMSVDKLDGINRIVDRYVREERGLLLAECGEKIERYQSEIQEISMKVENIRENIAKIDKEINESGSSISNLRDNLRIRKLVKDIAATQAEIDSYDMESAAKAKRTFDDRYQAEKQKETDMQSKYAHLGGEISSLNETLKQVEKDLREYKDTNKRYTDQLVKVKMSDMANNDLEKYAKALDNLKMEEVNDTMRHLWNKTYQGTDIDGIKIRSDVEGGASKRSYNYRVVMTKDQVEMDMRGRCSAGQKMLASIIIRLALSDSFGQNCGILALDEPTNALDVENIDALAESLVDIINERKNHSNFQLIIITHDETFLRKLGQSDVMEYYCAELTERSMQASVARLETEVGDRASAIPVKTWPPASKLTLRGLLTLPYRLCNPPPAIGKVRSCSVTPVLQVRLDDVLDRKHLPPLGLKDFEEYLLYVEQAPENLYFLLWLKEYTIRYQAWAQRAKATFANDTLRVGNVPSSPRRLLRNPPPPDPSLTLFYSRAKQTFFTPFADYELNIPSDILGPFHSSTSQSRPPGSPAPWHSQSAHPDPAVFTEVAIEARFMLNESLQRFVHAASTNVGSRRAACGIAGGTFFTTVTGVLPLVMTTGRWNAGPHGRLVRLAAVPGLWFGLTILIASFQGICLMIYVFGDLRQLRKFELARPMISRPLPTSISEPFLQVSRAPPLHTPIPSVQPQRSNPVTISPVTATANTVSSASPDCRPFSSASARSSATSRESYETESACSDGANEIEISAAVFDEDPAPEGPATATCLHRPEYQAPPPPSSATFPALAHLPPRARPVVSAPNIRGAFDRARNGDGISKADSRYGPTAGFIQPSTNGDTEGQSSSWRSFTPHKSRGTFQNFDFDLLPSTRRSVSTRESSGRPRIDVVTTASASPSTTHVQSVRQPCSRENGVQLSAPPRHFVTTNALSSELGRVQYKCNKRPCPISIPPNSAAFLSSPSHHAPSSPSTSMPVPEKEHRNFPFPFNLPSFTAGVPAFAAPLTDIQSPVVKRAQWEVVVRSGMIAFLITGAIVGVIIGVVP</sequence>
<dbReference type="GO" id="GO:0006302">
    <property type="term" value="P:double-strand break repair"/>
    <property type="evidence" value="ECO:0007669"/>
    <property type="project" value="InterPro"/>
</dbReference>
<feature type="coiled-coil region" evidence="15">
    <location>
        <begin position="413"/>
        <end position="444"/>
    </location>
</feature>
<keyword evidence="10" id="KW-0862">Zinc</keyword>
<feature type="coiled-coil region" evidence="15">
    <location>
        <begin position="476"/>
        <end position="533"/>
    </location>
</feature>
<evidence type="ECO:0000256" key="16">
    <source>
        <dbReference type="SAM" id="MobiDB-lite"/>
    </source>
</evidence>
<feature type="coiled-coil region" evidence="15">
    <location>
        <begin position="984"/>
        <end position="1055"/>
    </location>
</feature>
<evidence type="ECO:0000256" key="7">
    <source>
        <dbReference type="ARBA" id="ARBA00022723"/>
    </source>
</evidence>
<reference evidence="20 21" key="1">
    <citation type="submission" date="2014-04" db="EMBL/GenBank/DDBJ databases">
        <authorList>
            <consortium name="DOE Joint Genome Institute"/>
            <person name="Kuo A."/>
            <person name="Kohler A."/>
            <person name="Costa M.D."/>
            <person name="Nagy L.G."/>
            <person name="Floudas D."/>
            <person name="Copeland A."/>
            <person name="Barry K.W."/>
            <person name="Cichocki N."/>
            <person name="Veneault-Fourrey C."/>
            <person name="LaButti K."/>
            <person name="Lindquist E.A."/>
            <person name="Lipzen A."/>
            <person name="Lundell T."/>
            <person name="Morin E."/>
            <person name="Murat C."/>
            <person name="Sun H."/>
            <person name="Tunlid A."/>
            <person name="Henrissat B."/>
            <person name="Grigoriev I.V."/>
            <person name="Hibbett D.S."/>
            <person name="Martin F."/>
            <person name="Nordberg H.P."/>
            <person name="Cantor M.N."/>
            <person name="Hua S.X."/>
        </authorList>
    </citation>
    <scope>NUCLEOTIDE SEQUENCE [LARGE SCALE GENOMIC DNA]</scope>
    <source>
        <strain evidence="20 21">441</strain>
    </source>
</reference>
<evidence type="ECO:0000256" key="11">
    <source>
        <dbReference type="ARBA" id="ARBA00023054"/>
    </source>
</evidence>
<dbReference type="NCBIfam" id="TIGR00606">
    <property type="entry name" value="rad50"/>
    <property type="match status" value="1"/>
</dbReference>
<evidence type="ECO:0000256" key="8">
    <source>
        <dbReference type="ARBA" id="ARBA00022763"/>
    </source>
</evidence>
<feature type="region of interest" description="Disordered" evidence="16">
    <location>
        <begin position="581"/>
        <end position="613"/>
    </location>
</feature>
<dbReference type="Gene3D" id="3.40.50.300">
    <property type="entry name" value="P-loop containing nucleotide triphosphate hydrolases"/>
    <property type="match status" value="2"/>
</dbReference>
<dbReference type="GO" id="GO:0007004">
    <property type="term" value="P:telomere maintenance via telomerase"/>
    <property type="evidence" value="ECO:0007669"/>
    <property type="project" value="TreeGrafter"/>
</dbReference>
<feature type="region of interest" description="Disordered" evidence="16">
    <location>
        <begin position="1704"/>
        <end position="1730"/>
    </location>
</feature>
<gene>
    <name evidence="20" type="ORF">PISMIDRAFT_22103</name>
</gene>
<comment type="subcellular location">
    <subcellularLocation>
        <location evidence="3">Chromosome</location>
    </subcellularLocation>
    <subcellularLocation>
        <location evidence="2">Nucleus</location>
    </subcellularLocation>
</comment>
<evidence type="ECO:0000256" key="15">
    <source>
        <dbReference type="SAM" id="Coils"/>
    </source>
</evidence>
<reference evidence="21" key="2">
    <citation type="submission" date="2015-01" db="EMBL/GenBank/DDBJ databases">
        <title>Evolutionary Origins and Diversification of the Mycorrhizal Mutualists.</title>
        <authorList>
            <consortium name="DOE Joint Genome Institute"/>
            <consortium name="Mycorrhizal Genomics Consortium"/>
            <person name="Kohler A."/>
            <person name="Kuo A."/>
            <person name="Nagy L.G."/>
            <person name="Floudas D."/>
            <person name="Copeland A."/>
            <person name="Barry K.W."/>
            <person name="Cichocki N."/>
            <person name="Veneault-Fourrey C."/>
            <person name="LaButti K."/>
            <person name="Lindquist E.A."/>
            <person name="Lipzen A."/>
            <person name="Lundell T."/>
            <person name="Morin E."/>
            <person name="Murat C."/>
            <person name="Riley R."/>
            <person name="Ohm R."/>
            <person name="Sun H."/>
            <person name="Tunlid A."/>
            <person name="Henrissat B."/>
            <person name="Grigoriev I.V."/>
            <person name="Hibbett D.S."/>
            <person name="Martin F."/>
        </authorList>
    </citation>
    <scope>NUCLEOTIDE SEQUENCE [LARGE SCALE GENOMIC DNA]</scope>
    <source>
        <strain evidence="21">441</strain>
    </source>
</reference>
<feature type="coiled-coil region" evidence="15">
    <location>
        <begin position="196"/>
        <end position="379"/>
    </location>
</feature>
<dbReference type="InterPro" id="IPR004584">
    <property type="entry name" value="Rad50_eukaryotes"/>
</dbReference>
<organism evidence="20 21">
    <name type="scientific">Pisolithus microcarpus 441</name>
    <dbReference type="NCBI Taxonomy" id="765257"/>
    <lineage>
        <taxon>Eukaryota</taxon>
        <taxon>Fungi</taxon>
        <taxon>Dikarya</taxon>
        <taxon>Basidiomycota</taxon>
        <taxon>Agaricomycotina</taxon>
        <taxon>Agaricomycetes</taxon>
        <taxon>Agaricomycetidae</taxon>
        <taxon>Boletales</taxon>
        <taxon>Sclerodermatineae</taxon>
        <taxon>Pisolithaceae</taxon>
        <taxon>Pisolithus</taxon>
    </lineage>
</organism>
<feature type="compositionally biased region" description="Basic and acidic residues" evidence="16">
    <location>
        <begin position="1758"/>
        <end position="1770"/>
    </location>
</feature>
<feature type="region of interest" description="Disordered" evidence="16">
    <location>
        <begin position="1902"/>
        <end position="1924"/>
    </location>
</feature>
<feature type="region of interest" description="Disordered" evidence="16">
    <location>
        <begin position="1469"/>
        <end position="1492"/>
    </location>
</feature>
<dbReference type="Proteomes" id="UP000054018">
    <property type="component" value="Unassembled WGS sequence"/>
</dbReference>
<feature type="transmembrane region" description="Helical" evidence="17">
    <location>
        <begin position="1963"/>
        <end position="1986"/>
    </location>
</feature>
<dbReference type="Gene3D" id="1.10.287.1490">
    <property type="match status" value="1"/>
</dbReference>
<feature type="compositionally biased region" description="Polar residues" evidence="16">
    <location>
        <begin position="1780"/>
        <end position="1796"/>
    </location>
</feature>
<dbReference type="OrthoDB" id="18797at2759"/>